<proteinExistence type="inferred from homology"/>
<comment type="caution">
    <text evidence="3">The sequence shown here is derived from an EMBL/GenBank/DDBJ whole genome shotgun (WGS) entry which is preliminary data.</text>
</comment>
<comment type="similarity">
    <text evidence="1">Belongs to the metallophosphoesterase superfamily. YfcE family.</text>
</comment>
<dbReference type="RefSeq" id="WP_090226044.1">
    <property type="nucleotide sequence ID" value="NZ_FNJC01000001.1"/>
</dbReference>
<feature type="domain" description="Calcineurin-like phosphoesterase" evidence="2">
    <location>
        <begin position="23"/>
        <end position="203"/>
    </location>
</feature>
<gene>
    <name evidence="3" type="ORF">SAMN04488061_0255</name>
</gene>
<dbReference type="InterPro" id="IPR029052">
    <property type="entry name" value="Metallo-depent_PP-like"/>
</dbReference>
<name>A0A1H0GSN4_9HYPH</name>
<dbReference type="Proteomes" id="UP000198795">
    <property type="component" value="Unassembled WGS sequence"/>
</dbReference>
<dbReference type="InterPro" id="IPR024654">
    <property type="entry name" value="Calcineurin-like_PHP_lpxH"/>
</dbReference>
<evidence type="ECO:0000256" key="1">
    <source>
        <dbReference type="ARBA" id="ARBA00008950"/>
    </source>
</evidence>
<dbReference type="EMBL" id="FNJC01000001">
    <property type="protein sequence ID" value="SDO09868.1"/>
    <property type="molecule type" value="Genomic_DNA"/>
</dbReference>
<evidence type="ECO:0000313" key="3">
    <source>
        <dbReference type="EMBL" id="SDO09868.1"/>
    </source>
</evidence>
<reference evidence="3 4" key="1">
    <citation type="submission" date="2016-10" db="EMBL/GenBank/DDBJ databases">
        <authorList>
            <person name="Varghese N."/>
            <person name="Submissions S."/>
        </authorList>
    </citation>
    <scope>NUCLEOTIDE SEQUENCE [LARGE SCALE GENOMIC DNA]</scope>
    <source>
        <strain evidence="3 4">CGMCC 1.6497</strain>
    </source>
</reference>
<accession>A0A1H0GSN4</accession>
<dbReference type="Pfam" id="PF12850">
    <property type="entry name" value="Metallophos_2"/>
    <property type="match status" value="1"/>
</dbReference>
<evidence type="ECO:0000259" key="2">
    <source>
        <dbReference type="Pfam" id="PF12850"/>
    </source>
</evidence>
<protein>
    <submittedName>
        <fullName evidence="3">Calcineurin-like phosphoesterase superfamily domain-containing protein</fullName>
    </submittedName>
</protein>
<dbReference type="Gene3D" id="3.60.21.10">
    <property type="match status" value="1"/>
</dbReference>
<dbReference type="SUPFAM" id="SSF56300">
    <property type="entry name" value="Metallo-dependent phosphatases"/>
    <property type="match status" value="1"/>
</dbReference>
<organism evidence="3 4">
    <name type="scientific">Filomicrobium insigne</name>
    <dbReference type="NCBI Taxonomy" id="418854"/>
    <lineage>
        <taxon>Bacteria</taxon>
        <taxon>Pseudomonadati</taxon>
        <taxon>Pseudomonadota</taxon>
        <taxon>Alphaproteobacteria</taxon>
        <taxon>Hyphomicrobiales</taxon>
        <taxon>Hyphomicrobiaceae</taxon>
        <taxon>Filomicrobium</taxon>
    </lineage>
</organism>
<dbReference type="CDD" id="cd00838">
    <property type="entry name" value="MPP_superfamily"/>
    <property type="match status" value="1"/>
</dbReference>
<evidence type="ECO:0000313" key="4">
    <source>
        <dbReference type="Proteomes" id="UP000198795"/>
    </source>
</evidence>
<keyword evidence="4" id="KW-1185">Reference proteome</keyword>
<sequence length="316" mass="34566">MQNTPPEIKADGPALIFGGPYSNLQATRALLAEAKRLSIPAEHIVCTGDLAAYCAEPAATIALMRESGIVVVQGNCDEQLGEGADTCGCGFAEGSACERLSDTWYSYANRHISTTDRHWLRDLPYRIDLLIGGRRLAVVHGTPSAINQFIFATSPSDLKRQELDLVGCDGILGGHCGLPFTELIGGRLWHNPGVIGMPANDGTARVWYSLLIPETSGLRIEHRALDYDHQTAARMMELENLPQGYADALSSGVWPNCDILPVRERRTQGFALSPSSVAWTNVAVGRSRRTTHRQRCCGLTCTPKLSRRLHRLTLEF</sequence>